<feature type="repeat" description="WD" evidence="6">
    <location>
        <begin position="107"/>
        <end position="148"/>
    </location>
</feature>
<dbReference type="PROSITE" id="PS50082">
    <property type="entry name" value="WD_REPEATS_2"/>
    <property type="match status" value="2"/>
</dbReference>
<proteinExistence type="inferred from homology"/>
<protein>
    <recommendedName>
        <fullName evidence="9">WD repeat-containing protein 82</fullName>
    </recommendedName>
</protein>
<dbReference type="SUPFAM" id="SSF50978">
    <property type="entry name" value="WD40 repeat-like"/>
    <property type="match status" value="1"/>
</dbReference>
<dbReference type="EMBL" id="CAJZBQ010000020">
    <property type="protein sequence ID" value="CAG9318003.1"/>
    <property type="molecule type" value="Genomic_DNA"/>
</dbReference>
<evidence type="ECO:0000256" key="6">
    <source>
        <dbReference type="PROSITE-ProRule" id="PRU00221"/>
    </source>
</evidence>
<reference evidence="7" key="1">
    <citation type="submission" date="2021-09" db="EMBL/GenBank/DDBJ databases">
        <authorList>
            <consortium name="AG Swart"/>
            <person name="Singh M."/>
            <person name="Singh A."/>
            <person name="Seah K."/>
            <person name="Emmerich C."/>
        </authorList>
    </citation>
    <scope>NUCLEOTIDE SEQUENCE</scope>
    <source>
        <strain evidence="7">ATCC30299</strain>
    </source>
</reference>
<dbReference type="InterPro" id="IPR015943">
    <property type="entry name" value="WD40/YVTN_repeat-like_dom_sf"/>
</dbReference>
<accession>A0AAU9IWG7</accession>
<comment type="caution">
    <text evidence="7">The sequence shown here is derived from an EMBL/GenBank/DDBJ whole genome shotgun (WGS) entry which is preliminary data.</text>
</comment>
<dbReference type="Proteomes" id="UP001162131">
    <property type="component" value="Unassembled WGS sequence"/>
</dbReference>
<dbReference type="Gene3D" id="2.130.10.10">
    <property type="entry name" value="YVTN repeat-like/Quinoprotein amine dehydrogenase"/>
    <property type="match status" value="1"/>
</dbReference>
<comment type="subcellular location">
    <subcellularLocation>
        <location evidence="1">Nucleus</location>
    </subcellularLocation>
</comment>
<dbReference type="AlphaFoldDB" id="A0AAU9IWG7"/>
<evidence type="ECO:0000256" key="3">
    <source>
        <dbReference type="ARBA" id="ARBA00022574"/>
    </source>
</evidence>
<evidence type="ECO:0008006" key="9">
    <source>
        <dbReference type="Google" id="ProtNLM"/>
    </source>
</evidence>
<dbReference type="InterPro" id="IPR037867">
    <property type="entry name" value="Swd2/WDR82"/>
</dbReference>
<organism evidence="7 8">
    <name type="scientific">Blepharisma stoltei</name>
    <dbReference type="NCBI Taxonomy" id="1481888"/>
    <lineage>
        <taxon>Eukaryota</taxon>
        <taxon>Sar</taxon>
        <taxon>Alveolata</taxon>
        <taxon>Ciliophora</taxon>
        <taxon>Postciliodesmatophora</taxon>
        <taxon>Heterotrichea</taxon>
        <taxon>Heterotrichida</taxon>
        <taxon>Blepharismidae</taxon>
        <taxon>Blepharisma</taxon>
    </lineage>
</organism>
<evidence type="ECO:0000256" key="4">
    <source>
        <dbReference type="ARBA" id="ARBA00022737"/>
    </source>
</evidence>
<evidence type="ECO:0000313" key="7">
    <source>
        <dbReference type="EMBL" id="CAG9318003.1"/>
    </source>
</evidence>
<keyword evidence="8" id="KW-1185">Reference proteome</keyword>
<sequence length="326" mass="37245">MEPIELTQNVIQSMDIGKVFKDSQRDINSISFSDDCSLLITSADDDSVNIYNVQRGTRDKLLYNKEYGVENVHFTHHNNAFLCSTKKGNEHLVKYWSSYDNRIIHNFRGHGDDITSIDMSPKNDMFISTSKDKLLLLWELRSRRALGRLDYKEASAGGMCTFDPSGAIFALVYPVVTQNVTKNYIKLIDANNYADGAFSTWEVECPEIKGIQFSEDGQYLLAYTVENMILLLDALDGQKKHIFKDFQNENGKVMACFSPDSKYITTGDEKNNSIVFFDVNTYEKVHELRGHPKTPTCLAWSREHALLTSGCQNLLFWVPDQSRIRQ</sequence>
<evidence type="ECO:0000256" key="5">
    <source>
        <dbReference type="ARBA" id="ARBA00023242"/>
    </source>
</evidence>
<dbReference type="InterPro" id="IPR036322">
    <property type="entry name" value="WD40_repeat_dom_sf"/>
</dbReference>
<dbReference type="Pfam" id="PF00400">
    <property type="entry name" value="WD40"/>
    <property type="match status" value="3"/>
</dbReference>
<dbReference type="GO" id="GO:0016070">
    <property type="term" value="P:RNA metabolic process"/>
    <property type="evidence" value="ECO:0007669"/>
    <property type="project" value="UniProtKB-ARBA"/>
</dbReference>
<dbReference type="GO" id="GO:0048188">
    <property type="term" value="C:Set1C/COMPASS complex"/>
    <property type="evidence" value="ECO:0007669"/>
    <property type="project" value="TreeGrafter"/>
</dbReference>
<dbReference type="InterPro" id="IPR001680">
    <property type="entry name" value="WD40_rpt"/>
</dbReference>
<comment type="similarity">
    <text evidence="2">Belongs to the WD repeat SWD2 family.</text>
</comment>
<keyword evidence="4" id="KW-0677">Repeat</keyword>
<dbReference type="PANTHER" id="PTHR19861">
    <property type="entry name" value="WD40 REPEAT PROTEIN SWD2"/>
    <property type="match status" value="1"/>
</dbReference>
<dbReference type="PANTHER" id="PTHR19861:SF0">
    <property type="entry name" value="WD REPEAT-CONTAINING PROTEIN 82"/>
    <property type="match status" value="1"/>
</dbReference>
<evidence type="ECO:0000256" key="1">
    <source>
        <dbReference type="ARBA" id="ARBA00004123"/>
    </source>
</evidence>
<evidence type="ECO:0000256" key="2">
    <source>
        <dbReference type="ARBA" id="ARBA00005616"/>
    </source>
</evidence>
<gene>
    <name evidence="7" type="ORF">BSTOLATCC_MIC20487</name>
</gene>
<evidence type="ECO:0000313" key="8">
    <source>
        <dbReference type="Proteomes" id="UP001162131"/>
    </source>
</evidence>
<name>A0AAU9IWG7_9CILI</name>
<dbReference type="PROSITE" id="PS50294">
    <property type="entry name" value="WD_REPEATS_REGION"/>
    <property type="match status" value="1"/>
</dbReference>
<dbReference type="GO" id="GO:0003682">
    <property type="term" value="F:chromatin binding"/>
    <property type="evidence" value="ECO:0007669"/>
    <property type="project" value="TreeGrafter"/>
</dbReference>
<dbReference type="SMART" id="SM00320">
    <property type="entry name" value="WD40"/>
    <property type="match status" value="4"/>
</dbReference>
<keyword evidence="3 6" id="KW-0853">WD repeat</keyword>
<feature type="repeat" description="WD" evidence="6">
    <location>
        <begin position="20"/>
        <end position="61"/>
    </location>
</feature>
<keyword evidence="5" id="KW-0539">Nucleus</keyword>